<dbReference type="EMBL" id="GBXM01028275">
    <property type="protein sequence ID" value="JAH80302.1"/>
    <property type="molecule type" value="Transcribed_RNA"/>
</dbReference>
<accession>A0A0E9VQF8</accession>
<dbReference type="AlphaFoldDB" id="A0A0E9VQF8"/>
<evidence type="ECO:0000313" key="1">
    <source>
        <dbReference type="EMBL" id="JAH80302.1"/>
    </source>
</evidence>
<organism evidence="1">
    <name type="scientific">Anguilla anguilla</name>
    <name type="common">European freshwater eel</name>
    <name type="synonym">Muraena anguilla</name>
    <dbReference type="NCBI Taxonomy" id="7936"/>
    <lineage>
        <taxon>Eukaryota</taxon>
        <taxon>Metazoa</taxon>
        <taxon>Chordata</taxon>
        <taxon>Craniata</taxon>
        <taxon>Vertebrata</taxon>
        <taxon>Euteleostomi</taxon>
        <taxon>Actinopterygii</taxon>
        <taxon>Neopterygii</taxon>
        <taxon>Teleostei</taxon>
        <taxon>Anguilliformes</taxon>
        <taxon>Anguillidae</taxon>
        <taxon>Anguilla</taxon>
    </lineage>
</organism>
<name>A0A0E9VQF8_ANGAN</name>
<proteinExistence type="predicted"/>
<protein>
    <submittedName>
        <fullName evidence="1">Uncharacterized protein</fullName>
    </submittedName>
</protein>
<sequence length="45" mass="5029">MHKQWYQRRVSVPIPLPVQSRALSSALTQVGLTLCVSVKTAFDSE</sequence>
<reference evidence="1" key="2">
    <citation type="journal article" date="2015" name="Fish Shellfish Immunol.">
        <title>Early steps in the European eel (Anguilla anguilla)-Vibrio vulnificus interaction in the gills: Role of the RtxA13 toxin.</title>
        <authorList>
            <person name="Callol A."/>
            <person name="Pajuelo D."/>
            <person name="Ebbesson L."/>
            <person name="Teles M."/>
            <person name="MacKenzie S."/>
            <person name="Amaro C."/>
        </authorList>
    </citation>
    <scope>NUCLEOTIDE SEQUENCE</scope>
</reference>
<reference evidence="1" key="1">
    <citation type="submission" date="2014-11" db="EMBL/GenBank/DDBJ databases">
        <authorList>
            <person name="Amaro Gonzalez C."/>
        </authorList>
    </citation>
    <scope>NUCLEOTIDE SEQUENCE</scope>
</reference>